<organism evidence="12 13">
    <name type="scientific">Enhygromyxa salina</name>
    <dbReference type="NCBI Taxonomy" id="215803"/>
    <lineage>
        <taxon>Bacteria</taxon>
        <taxon>Pseudomonadati</taxon>
        <taxon>Myxococcota</taxon>
        <taxon>Polyangia</taxon>
        <taxon>Nannocystales</taxon>
        <taxon>Nannocystaceae</taxon>
        <taxon>Enhygromyxa</taxon>
    </lineage>
</organism>
<dbReference type="InterPro" id="IPR003593">
    <property type="entry name" value="AAA+_ATPase"/>
</dbReference>
<dbReference type="Pfam" id="PF01926">
    <property type="entry name" value="MMR_HSR1"/>
    <property type="match status" value="2"/>
</dbReference>
<sequence length="502" mass="54893">MNEADIEGEAETSFDEGQFTDEVAGELAAEVAAEVAEASGSGVAGSAPLVAIIGRPNVGKSTLFNRLVGRREAIVEDKPGVTRDRLYGVGSWEGRHFLLVDTGGLDPSLDTGLPADIQSQAQIAIEEADLILFVVDASEGATAVDFEIAEHLRRSGKPVLVAANKVDNDKRELAAVALHELSLGEVHPISAAHGRNVGEFCDALLEQLPAATEAKPVPIPPGTRLAFIGRPNAGKSTLVNTLMRAQRVIVSDQPGTTRDPIYLPFQYKNRDLVLTDTAGLRRRKQVARAMEKLAAIKSIRTMERTQVVILVIDATEGVTDQDQRLARMAFIRGKGVVVAMHKWDLIKYDGKLARERLLHAQESLAFLEHPWIVKTSVVGAGRDRGEGKSFNLDELLDACLRTAAALAKHIPTPALNEELKAAVADHNPPMWRAKPVRLYFATQADTEPPLIVISANHGRCLGPDYERYLIRRIRQRWHLRGIPVRMVVRGRGRANKDRAAKR</sequence>
<dbReference type="InterPro" id="IPR005225">
    <property type="entry name" value="Small_GTP-bd"/>
</dbReference>
<comment type="similarity">
    <text evidence="1 8 9 10">Belongs to the TRAFAC class TrmE-Era-EngA-EngB-Septin-like GTPase superfamily. EngA (Der) GTPase family.</text>
</comment>
<evidence type="ECO:0000256" key="4">
    <source>
        <dbReference type="ARBA" id="ARBA00022737"/>
    </source>
</evidence>
<dbReference type="Proteomes" id="UP000031599">
    <property type="component" value="Unassembled WGS sequence"/>
</dbReference>
<dbReference type="NCBIfam" id="TIGR00231">
    <property type="entry name" value="small_GTP"/>
    <property type="match status" value="2"/>
</dbReference>
<feature type="binding site" evidence="8">
    <location>
        <begin position="101"/>
        <end position="105"/>
    </location>
    <ligand>
        <name>GTP</name>
        <dbReference type="ChEBI" id="CHEBI:37565"/>
        <label>1</label>
    </ligand>
</feature>
<dbReference type="InterPro" id="IPR015946">
    <property type="entry name" value="KH_dom-like_a/b"/>
</dbReference>
<dbReference type="PROSITE" id="PS51712">
    <property type="entry name" value="G_ENGA"/>
    <property type="match status" value="1"/>
</dbReference>
<dbReference type="InterPro" id="IPR031166">
    <property type="entry name" value="G_ENGA"/>
</dbReference>
<evidence type="ECO:0000256" key="5">
    <source>
        <dbReference type="ARBA" id="ARBA00022741"/>
    </source>
</evidence>
<dbReference type="HAMAP" id="MF_00195">
    <property type="entry name" value="GTPase_Der"/>
    <property type="match status" value="1"/>
</dbReference>
<evidence type="ECO:0000256" key="1">
    <source>
        <dbReference type="ARBA" id="ARBA00008279"/>
    </source>
</evidence>
<evidence type="ECO:0000313" key="13">
    <source>
        <dbReference type="Proteomes" id="UP000031599"/>
    </source>
</evidence>
<dbReference type="InterPro" id="IPR016484">
    <property type="entry name" value="GTPase_Der"/>
</dbReference>
<feature type="binding site" evidence="8">
    <location>
        <begin position="54"/>
        <end position="61"/>
    </location>
    <ligand>
        <name>GTP</name>
        <dbReference type="ChEBI" id="CHEBI:37565"/>
        <label>1</label>
    </ligand>
</feature>
<dbReference type="Gene3D" id="3.30.300.20">
    <property type="match status" value="1"/>
</dbReference>
<dbReference type="GO" id="GO:0043022">
    <property type="term" value="F:ribosome binding"/>
    <property type="evidence" value="ECO:0007669"/>
    <property type="project" value="TreeGrafter"/>
</dbReference>
<dbReference type="Gene3D" id="3.40.50.300">
    <property type="entry name" value="P-loop containing nucleotide triphosphate hydrolases"/>
    <property type="match status" value="2"/>
</dbReference>
<dbReference type="PIRSF" id="PIRSF006485">
    <property type="entry name" value="GTP-binding_EngA"/>
    <property type="match status" value="1"/>
</dbReference>
<evidence type="ECO:0000256" key="8">
    <source>
        <dbReference type="HAMAP-Rule" id="MF_00195"/>
    </source>
</evidence>
<protein>
    <recommendedName>
        <fullName evidence="2 8">GTPase Der</fullName>
    </recommendedName>
    <alternativeName>
        <fullName evidence="7 8">GTP-binding protein EngA</fullName>
    </alternativeName>
</protein>
<feature type="binding site" evidence="8">
    <location>
        <begin position="229"/>
        <end position="236"/>
    </location>
    <ligand>
        <name>GTP</name>
        <dbReference type="ChEBI" id="CHEBI:37565"/>
        <label>2</label>
    </ligand>
</feature>
<keyword evidence="5 8" id="KW-0547">Nucleotide-binding</keyword>
<dbReference type="InterPro" id="IPR032859">
    <property type="entry name" value="KH_dom-like"/>
</dbReference>
<dbReference type="RefSeq" id="WP_146662619.1">
    <property type="nucleotide sequence ID" value="NZ_JMCC02000173.1"/>
</dbReference>
<feature type="binding site" evidence="8">
    <location>
        <begin position="164"/>
        <end position="167"/>
    </location>
    <ligand>
        <name>GTP</name>
        <dbReference type="ChEBI" id="CHEBI:37565"/>
        <label>1</label>
    </ligand>
</feature>
<comment type="subunit">
    <text evidence="8">Associates with the 50S ribosomal subunit.</text>
</comment>
<dbReference type="Pfam" id="PF14714">
    <property type="entry name" value="KH_dom-like"/>
    <property type="match status" value="1"/>
</dbReference>
<evidence type="ECO:0000259" key="11">
    <source>
        <dbReference type="PROSITE" id="PS51712"/>
    </source>
</evidence>
<evidence type="ECO:0000256" key="3">
    <source>
        <dbReference type="ARBA" id="ARBA00022517"/>
    </source>
</evidence>
<evidence type="ECO:0000256" key="6">
    <source>
        <dbReference type="ARBA" id="ARBA00023134"/>
    </source>
</evidence>
<dbReference type="GO" id="GO:0042254">
    <property type="term" value="P:ribosome biogenesis"/>
    <property type="evidence" value="ECO:0007669"/>
    <property type="project" value="UniProtKB-KW"/>
</dbReference>
<dbReference type="GO" id="GO:0005525">
    <property type="term" value="F:GTP binding"/>
    <property type="evidence" value="ECO:0007669"/>
    <property type="project" value="UniProtKB-UniRule"/>
</dbReference>
<dbReference type="SUPFAM" id="SSF52540">
    <property type="entry name" value="P-loop containing nucleoside triphosphate hydrolases"/>
    <property type="match status" value="2"/>
</dbReference>
<evidence type="ECO:0000256" key="7">
    <source>
        <dbReference type="ARBA" id="ARBA00032345"/>
    </source>
</evidence>
<feature type="domain" description="EngA-type G" evidence="11">
    <location>
        <begin position="48"/>
        <end position="212"/>
    </location>
</feature>
<dbReference type="EMBL" id="JMCC02000173">
    <property type="protein sequence ID" value="KIG11844.1"/>
    <property type="molecule type" value="Genomic_DNA"/>
</dbReference>
<keyword evidence="4 10" id="KW-0677">Repeat</keyword>
<dbReference type="NCBIfam" id="TIGR03594">
    <property type="entry name" value="GTPase_EngA"/>
    <property type="match status" value="1"/>
</dbReference>
<dbReference type="SMART" id="SM00382">
    <property type="entry name" value="AAA"/>
    <property type="match status" value="2"/>
</dbReference>
<dbReference type="InterPro" id="IPR027417">
    <property type="entry name" value="P-loop_NTPase"/>
</dbReference>
<reference evidence="12 13" key="1">
    <citation type="submission" date="2014-12" db="EMBL/GenBank/DDBJ databases">
        <title>Genome assembly of Enhygromyxa salina DSM 15201.</title>
        <authorList>
            <person name="Sharma G."/>
            <person name="Subramanian S."/>
        </authorList>
    </citation>
    <scope>NUCLEOTIDE SEQUENCE [LARGE SCALE GENOMIC DNA]</scope>
    <source>
        <strain evidence="12 13">DSM 15201</strain>
    </source>
</reference>
<dbReference type="InterPro" id="IPR006073">
    <property type="entry name" value="GTP-bd"/>
</dbReference>
<dbReference type="PANTHER" id="PTHR43834:SF6">
    <property type="entry name" value="GTPASE DER"/>
    <property type="match status" value="1"/>
</dbReference>
<keyword evidence="6 8" id="KW-0342">GTP-binding</keyword>
<dbReference type="PRINTS" id="PR00326">
    <property type="entry name" value="GTP1OBG"/>
</dbReference>
<dbReference type="CDD" id="cd01894">
    <property type="entry name" value="EngA1"/>
    <property type="match status" value="1"/>
</dbReference>
<dbReference type="AlphaFoldDB" id="A0A0C1Z2V1"/>
<proteinExistence type="inferred from homology"/>
<comment type="function">
    <text evidence="8 10">GTPase that plays an essential role in the late steps of ribosome biogenesis.</text>
</comment>
<accession>A0A0C1Z2V1</accession>
<comment type="caution">
    <text evidence="8">Lacks conserved residue(s) required for the propagation of feature annotation.</text>
</comment>
<comment type="caution">
    <text evidence="12">The sequence shown here is derived from an EMBL/GenBank/DDBJ whole genome shotgun (WGS) entry which is preliminary data.</text>
</comment>
<dbReference type="CDD" id="cd01895">
    <property type="entry name" value="EngA2"/>
    <property type="match status" value="1"/>
</dbReference>
<feature type="binding site" evidence="8">
    <location>
        <begin position="276"/>
        <end position="280"/>
    </location>
    <ligand>
        <name>GTP</name>
        <dbReference type="ChEBI" id="CHEBI:37565"/>
        <label>2</label>
    </ligand>
</feature>
<evidence type="ECO:0000256" key="10">
    <source>
        <dbReference type="RuleBase" id="RU004481"/>
    </source>
</evidence>
<name>A0A0C1Z2V1_9BACT</name>
<dbReference type="PANTHER" id="PTHR43834">
    <property type="entry name" value="GTPASE DER"/>
    <property type="match status" value="1"/>
</dbReference>
<gene>
    <name evidence="8" type="primary">der</name>
    <name evidence="12" type="ORF">DB30_02396</name>
</gene>
<dbReference type="FunFam" id="3.40.50.300:FF:000057">
    <property type="entry name" value="GTPase Der"/>
    <property type="match status" value="1"/>
</dbReference>
<keyword evidence="3 8" id="KW-0690">Ribosome biogenesis</keyword>
<evidence type="ECO:0000256" key="9">
    <source>
        <dbReference type="PROSITE-ProRule" id="PRU01049"/>
    </source>
</evidence>
<evidence type="ECO:0000313" key="12">
    <source>
        <dbReference type="EMBL" id="KIG11844.1"/>
    </source>
</evidence>
<evidence type="ECO:0000256" key="2">
    <source>
        <dbReference type="ARBA" id="ARBA00020953"/>
    </source>
</evidence>